<proteinExistence type="inferred from homology"/>
<evidence type="ECO:0000256" key="1">
    <source>
        <dbReference type="ARBA" id="ARBA00004141"/>
    </source>
</evidence>
<dbReference type="NCBIfam" id="NF038013">
    <property type="entry name" value="AceTr_1"/>
    <property type="match status" value="1"/>
</dbReference>
<gene>
    <name evidence="7" type="ORF">KQP761_LOCUS3204</name>
    <name evidence="8" type="ORF">MBJ925_LOCUS13714</name>
    <name evidence="9" type="ORF">SMN809_LOCUS35821</name>
</gene>
<dbReference type="OrthoDB" id="3648309at2759"/>
<dbReference type="AlphaFoldDB" id="A0A816PYT1"/>
<dbReference type="PANTHER" id="PTHR31123:SF1">
    <property type="entry name" value="ACCUMULATION OF DYADS PROTEIN 2-RELATED"/>
    <property type="match status" value="1"/>
</dbReference>
<keyword evidence="5 6" id="KW-0472">Membrane</keyword>
<feature type="transmembrane region" description="Helical" evidence="6">
    <location>
        <begin position="142"/>
        <end position="164"/>
    </location>
</feature>
<comment type="similarity">
    <text evidence="2">Belongs to the acetate uptake transporter (AceTr) (TC 2.A.96) family.</text>
</comment>
<dbReference type="EMBL" id="CAJNOW010000281">
    <property type="protein sequence ID" value="CAF1269236.1"/>
    <property type="molecule type" value="Genomic_DNA"/>
</dbReference>
<evidence type="ECO:0000256" key="3">
    <source>
        <dbReference type="ARBA" id="ARBA00022692"/>
    </source>
</evidence>
<evidence type="ECO:0000256" key="5">
    <source>
        <dbReference type="ARBA" id="ARBA00023136"/>
    </source>
</evidence>
<dbReference type="EMBL" id="CAJOBI010086417">
    <property type="protein sequence ID" value="CAF4521039.1"/>
    <property type="molecule type" value="Genomic_DNA"/>
</dbReference>
<evidence type="ECO:0000256" key="4">
    <source>
        <dbReference type="ARBA" id="ARBA00022989"/>
    </source>
</evidence>
<name>A0A816PYT1_9BILA</name>
<dbReference type="Proteomes" id="UP000663824">
    <property type="component" value="Unassembled WGS sequence"/>
</dbReference>
<feature type="transmembrane region" description="Helical" evidence="6">
    <location>
        <begin position="170"/>
        <end position="192"/>
    </location>
</feature>
<dbReference type="Proteomes" id="UP000663834">
    <property type="component" value="Unassembled WGS sequence"/>
</dbReference>
<comment type="subcellular location">
    <subcellularLocation>
        <location evidence="1">Membrane</location>
        <topology evidence="1">Multi-pass membrane protein</topology>
    </subcellularLocation>
</comment>
<accession>A0A816PYT1</accession>
<reference evidence="8" key="1">
    <citation type="submission" date="2021-02" db="EMBL/GenBank/DDBJ databases">
        <authorList>
            <person name="Nowell W R."/>
        </authorList>
    </citation>
    <scope>NUCLEOTIDE SEQUENCE</scope>
</reference>
<dbReference type="GO" id="GO:0005886">
    <property type="term" value="C:plasma membrane"/>
    <property type="evidence" value="ECO:0007669"/>
    <property type="project" value="TreeGrafter"/>
</dbReference>
<dbReference type="Proteomes" id="UP000676336">
    <property type="component" value="Unassembled WGS sequence"/>
</dbReference>
<evidence type="ECO:0000313" key="8">
    <source>
        <dbReference type="EMBL" id="CAF2054097.1"/>
    </source>
</evidence>
<dbReference type="Pfam" id="PF01184">
    <property type="entry name" value="Gpr1_Fun34_YaaH"/>
    <property type="match status" value="1"/>
</dbReference>
<evidence type="ECO:0000313" key="9">
    <source>
        <dbReference type="EMBL" id="CAF4521039.1"/>
    </source>
</evidence>
<dbReference type="EMBL" id="CAJNRE010006356">
    <property type="protein sequence ID" value="CAF2054097.1"/>
    <property type="molecule type" value="Genomic_DNA"/>
</dbReference>
<evidence type="ECO:0000313" key="10">
    <source>
        <dbReference type="Proteomes" id="UP000663824"/>
    </source>
</evidence>
<evidence type="ECO:0000313" key="7">
    <source>
        <dbReference type="EMBL" id="CAF1269236.1"/>
    </source>
</evidence>
<protein>
    <submittedName>
        <fullName evidence="8">Uncharacterized protein</fullName>
    </submittedName>
</protein>
<dbReference type="InterPro" id="IPR000791">
    <property type="entry name" value="Gpr1/Fun34/SatP-like"/>
</dbReference>
<comment type="caution">
    <text evidence="8">The sequence shown here is derived from an EMBL/GenBank/DDBJ whole genome shotgun (WGS) entry which is preliminary data.</text>
</comment>
<evidence type="ECO:0000256" key="2">
    <source>
        <dbReference type="ARBA" id="ARBA00005587"/>
    </source>
</evidence>
<dbReference type="InterPro" id="IPR051633">
    <property type="entry name" value="AceTr"/>
</dbReference>
<keyword evidence="3 6" id="KW-0812">Transmembrane</keyword>
<feature type="transmembrane region" description="Helical" evidence="6">
    <location>
        <begin position="77"/>
        <end position="97"/>
    </location>
</feature>
<feature type="transmembrane region" description="Helical" evidence="6">
    <location>
        <begin position="117"/>
        <end position="135"/>
    </location>
</feature>
<organism evidence="8 10">
    <name type="scientific">Rotaria magnacalcarata</name>
    <dbReference type="NCBI Taxonomy" id="392030"/>
    <lineage>
        <taxon>Eukaryota</taxon>
        <taxon>Metazoa</taxon>
        <taxon>Spiralia</taxon>
        <taxon>Gnathifera</taxon>
        <taxon>Rotifera</taxon>
        <taxon>Eurotatoria</taxon>
        <taxon>Bdelloidea</taxon>
        <taxon>Philodinida</taxon>
        <taxon>Philodinidae</taxon>
        <taxon>Rotaria</taxon>
    </lineage>
</organism>
<sequence>MLYTARRAVPMDKYNRKLFESFLRFQESAKCSSTMNVNSHGPTFQGLNATSLGLCSFALTAFCVSMYLIGATVPVNVSMGVIMGAILFYSGATQSLAGYPEYCDGNNFGALTFCSYRAFWLSLASLYIVAFDFLAGYKNESVLNNAIGVFFLHGQFFTALVLLSSLRTNLVTIALFFFLLICFILLTSSKFLNEHQNLQRASGAFGIQLLHIYLTRAIDSSNGLYLTYHINKPRKRIILKK</sequence>
<dbReference type="PANTHER" id="PTHR31123">
    <property type="entry name" value="ACCUMULATION OF DYADS PROTEIN 2-RELATED"/>
    <property type="match status" value="1"/>
</dbReference>
<dbReference type="GO" id="GO:0015123">
    <property type="term" value="F:acetate transmembrane transporter activity"/>
    <property type="evidence" value="ECO:0007669"/>
    <property type="project" value="TreeGrafter"/>
</dbReference>
<evidence type="ECO:0000256" key="6">
    <source>
        <dbReference type="SAM" id="Phobius"/>
    </source>
</evidence>
<keyword evidence="4 6" id="KW-1133">Transmembrane helix</keyword>